<dbReference type="WBParaSite" id="RSKR_0000604300.1">
    <property type="protein sequence ID" value="RSKR_0000604300.1"/>
    <property type="gene ID" value="RSKR_0000604300"/>
</dbReference>
<evidence type="ECO:0000313" key="1">
    <source>
        <dbReference type="Proteomes" id="UP000095286"/>
    </source>
</evidence>
<reference evidence="2" key="1">
    <citation type="submission" date="2016-11" db="UniProtKB">
        <authorList>
            <consortium name="WormBaseParasite"/>
        </authorList>
    </citation>
    <scope>IDENTIFICATION</scope>
    <source>
        <strain evidence="2">KR3021</strain>
    </source>
</reference>
<dbReference type="Proteomes" id="UP000095286">
    <property type="component" value="Unplaced"/>
</dbReference>
<protein>
    <submittedName>
        <fullName evidence="2">Ovule protein</fullName>
    </submittedName>
</protein>
<proteinExistence type="predicted"/>
<accession>A0AC35TZF5</accession>
<name>A0AC35TZF5_9BILA</name>
<sequence length="103" mass="12290">MRASCERKTERKSSISPHRQLHHRHNQTNQKDLPQRTKFHIYSNTHYGFKMQHMHPLVHNQRQVPMNRYLRNSTSDLILCLDFDYIIDSTVATDAFTINSIKL</sequence>
<evidence type="ECO:0000313" key="2">
    <source>
        <dbReference type="WBParaSite" id="RSKR_0000604300.1"/>
    </source>
</evidence>
<organism evidence="1 2">
    <name type="scientific">Rhabditophanes sp. KR3021</name>
    <dbReference type="NCBI Taxonomy" id="114890"/>
    <lineage>
        <taxon>Eukaryota</taxon>
        <taxon>Metazoa</taxon>
        <taxon>Ecdysozoa</taxon>
        <taxon>Nematoda</taxon>
        <taxon>Chromadorea</taxon>
        <taxon>Rhabditida</taxon>
        <taxon>Tylenchina</taxon>
        <taxon>Panagrolaimomorpha</taxon>
        <taxon>Strongyloidoidea</taxon>
        <taxon>Alloionematidae</taxon>
        <taxon>Rhabditophanes</taxon>
    </lineage>
</organism>